<comment type="caution">
    <text evidence="2">The sequence shown here is derived from an EMBL/GenBank/DDBJ whole genome shotgun (WGS) entry which is preliminary data.</text>
</comment>
<gene>
    <name evidence="2" type="ORF">LCGC14_0558050</name>
</gene>
<organism evidence="2">
    <name type="scientific">marine sediment metagenome</name>
    <dbReference type="NCBI Taxonomy" id="412755"/>
    <lineage>
        <taxon>unclassified sequences</taxon>
        <taxon>metagenomes</taxon>
        <taxon>ecological metagenomes</taxon>
    </lineage>
</organism>
<evidence type="ECO:0000313" key="2">
    <source>
        <dbReference type="EMBL" id="KKN57872.1"/>
    </source>
</evidence>
<sequence>MTQAAGTTDVDAQTLVKAAQRVLFHVDADRIFDAIDQGTKAAECAKPHGGGNPPPPGQAADPDIETLPEALQGKAYKGKKKAPKPDFPKATALLAAANALLKKSARKGKKFTPGSLKAAIVREQLIKEAGRSLVILKHGNATEKRAGLSILKAIIPLLGKLGGGAGKLLGRGLGAAGAAAGKVGLGGVSKGLGAAAKAIPTSTGVGSRGAGLGALLAGGAGLGGSIALGRSRPAQLAALRAATGGLLGGGAVAGRASKSAPKKDSKKEPKEQEAAA</sequence>
<proteinExistence type="predicted"/>
<evidence type="ECO:0000256" key="1">
    <source>
        <dbReference type="SAM" id="MobiDB-lite"/>
    </source>
</evidence>
<dbReference type="EMBL" id="LAZR01000785">
    <property type="protein sequence ID" value="KKN57872.1"/>
    <property type="molecule type" value="Genomic_DNA"/>
</dbReference>
<name>A0A0F9S6N0_9ZZZZ</name>
<feature type="compositionally biased region" description="Basic and acidic residues" evidence="1">
    <location>
        <begin position="261"/>
        <end position="276"/>
    </location>
</feature>
<protein>
    <submittedName>
        <fullName evidence="2">Uncharacterized protein</fullName>
    </submittedName>
</protein>
<reference evidence="2" key="1">
    <citation type="journal article" date="2015" name="Nature">
        <title>Complex archaea that bridge the gap between prokaryotes and eukaryotes.</title>
        <authorList>
            <person name="Spang A."/>
            <person name="Saw J.H."/>
            <person name="Jorgensen S.L."/>
            <person name="Zaremba-Niedzwiedzka K."/>
            <person name="Martijn J."/>
            <person name="Lind A.E."/>
            <person name="van Eijk R."/>
            <person name="Schleper C."/>
            <person name="Guy L."/>
            <person name="Ettema T.J."/>
        </authorList>
    </citation>
    <scope>NUCLEOTIDE SEQUENCE</scope>
</reference>
<accession>A0A0F9S6N0</accession>
<dbReference type="AlphaFoldDB" id="A0A0F9S6N0"/>
<feature type="region of interest" description="Disordered" evidence="1">
    <location>
        <begin position="249"/>
        <end position="276"/>
    </location>
</feature>
<feature type="region of interest" description="Disordered" evidence="1">
    <location>
        <begin position="42"/>
        <end position="63"/>
    </location>
</feature>